<evidence type="ECO:0000256" key="1">
    <source>
        <dbReference type="SAM" id="Phobius"/>
    </source>
</evidence>
<feature type="transmembrane region" description="Helical" evidence="1">
    <location>
        <begin position="155"/>
        <end position="177"/>
    </location>
</feature>
<feature type="transmembrane region" description="Helical" evidence="1">
    <location>
        <begin position="324"/>
        <end position="341"/>
    </location>
</feature>
<feature type="transmembrane region" description="Helical" evidence="1">
    <location>
        <begin position="231"/>
        <end position="250"/>
    </location>
</feature>
<name>A0ABD2PQP9_9PLAT</name>
<keyword evidence="1" id="KW-0812">Transmembrane</keyword>
<gene>
    <name evidence="2" type="ORF">Ciccas_011933</name>
</gene>
<dbReference type="AlphaFoldDB" id="A0ABD2PQP9"/>
<reference evidence="2 3" key="1">
    <citation type="submission" date="2024-11" db="EMBL/GenBank/DDBJ databases">
        <title>Adaptive evolution of stress response genes in parasites aligns with host niche diversity.</title>
        <authorList>
            <person name="Hahn C."/>
            <person name="Resl P."/>
        </authorList>
    </citation>
    <scope>NUCLEOTIDE SEQUENCE [LARGE SCALE GENOMIC DNA]</scope>
    <source>
        <strain evidence="2">EGGRZ-B1_66</strain>
        <tissue evidence="2">Body</tissue>
    </source>
</reference>
<feature type="transmembrane region" description="Helical" evidence="1">
    <location>
        <begin position="125"/>
        <end position="143"/>
    </location>
</feature>
<feature type="transmembrane region" description="Helical" evidence="1">
    <location>
        <begin position="79"/>
        <end position="105"/>
    </location>
</feature>
<keyword evidence="1" id="KW-0472">Membrane</keyword>
<keyword evidence="1" id="KW-1133">Transmembrane helix</keyword>
<organism evidence="2 3">
    <name type="scientific">Cichlidogyrus casuarinus</name>
    <dbReference type="NCBI Taxonomy" id="1844966"/>
    <lineage>
        <taxon>Eukaryota</taxon>
        <taxon>Metazoa</taxon>
        <taxon>Spiralia</taxon>
        <taxon>Lophotrochozoa</taxon>
        <taxon>Platyhelminthes</taxon>
        <taxon>Monogenea</taxon>
        <taxon>Monopisthocotylea</taxon>
        <taxon>Dactylogyridea</taxon>
        <taxon>Ancyrocephalidae</taxon>
        <taxon>Cichlidogyrus</taxon>
    </lineage>
</organism>
<feature type="transmembrane region" description="Helical" evidence="1">
    <location>
        <begin position="41"/>
        <end position="58"/>
    </location>
</feature>
<feature type="transmembrane region" description="Helical" evidence="1">
    <location>
        <begin position="393"/>
        <end position="417"/>
    </location>
</feature>
<feature type="transmembrane region" description="Helical" evidence="1">
    <location>
        <begin position="197"/>
        <end position="219"/>
    </location>
</feature>
<feature type="transmembrane region" description="Helical" evidence="1">
    <location>
        <begin position="423"/>
        <end position="443"/>
    </location>
</feature>
<feature type="transmembrane region" description="Helical" evidence="1">
    <location>
        <begin position="285"/>
        <end position="303"/>
    </location>
</feature>
<dbReference type="Proteomes" id="UP001626550">
    <property type="component" value="Unassembled WGS sequence"/>
</dbReference>
<dbReference type="EMBL" id="JBJKFK010003825">
    <property type="protein sequence ID" value="KAL3309520.1"/>
    <property type="molecule type" value="Genomic_DNA"/>
</dbReference>
<proteinExistence type="predicted"/>
<comment type="caution">
    <text evidence="2">The sequence shown here is derived from an EMBL/GenBank/DDBJ whole genome shotgun (WGS) entry which is preliminary data.</text>
</comment>
<protein>
    <submittedName>
        <fullName evidence="2">Uncharacterized protein</fullName>
    </submittedName>
</protein>
<sequence>MEFGLFDAFLYSNAALGQITKPPDMFMSSAFEGVCETTLKYNIPLAFFFHFPIIYFFTKIGFLSRRSILTSYSRVFGNFFLCFGYAALISEIICFDTTLYINQIASAHIMRYLRNPTYFLTEKNTVEASIIVMAILLAVMLLFSHMRRHQQRLFIIYTFLGLIVSMIWGMVFVSINQWNVKKVNTGDFFEAGGPEHFRYWILQLYFCTIGPSSSAIWIYIGSKLPRDCSEWRIIGFIILTLVEYFVEVQIGCRFRTTLLIDFYQDGRPSCENALNPEVTNSKANSAALVMGIYLIHTLIRKLCSLFLIFENALYELGVNKRRSGLFLFTLLFILMQLYISYRTNKSIFMSNQIAGSIGYLFPAITMLIKGPISSLNAIIPAHQSCMLYKATKYLFILCIILTSFGVFSIFMLLILLLARANSLSVFVHFAKLALMLVASLTLATRHKYNISRQ</sequence>
<feature type="transmembrane region" description="Helical" evidence="1">
    <location>
        <begin position="353"/>
        <end position="372"/>
    </location>
</feature>
<keyword evidence="3" id="KW-1185">Reference proteome</keyword>
<evidence type="ECO:0000313" key="2">
    <source>
        <dbReference type="EMBL" id="KAL3309520.1"/>
    </source>
</evidence>
<evidence type="ECO:0000313" key="3">
    <source>
        <dbReference type="Proteomes" id="UP001626550"/>
    </source>
</evidence>
<accession>A0ABD2PQP9</accession>